<dbReference type="Proteomes" id="UP000284824">
    <property type="component" value="Unassembled WGS sequence"/>
</dbReference>
<name>A0A438M2L5_9ACTN</name>
<dbReference type="EMBL" id="SAUN01000001">
    <property type="protein sequence ID" value="RVX39773.1"/>
    <property type="molecule type" value="Genomic_DNA"/>
</dbReference>
<gene>
    <name evidence="1" type="ORF">EDD27_2146</name>
</gene>
<comment type="caution">
    <text evidence="1">The sequence shown here is derived from an EMBL/GenBank/DDBJ whole genome shotgun (WGS) entry which is preliminary data.</text>
</comment>
<protein>
    <recommendedName>
        <fullName evidence="3">YCII-related domain-containing protein</fullName>
    </recommendedName>
</protein>
<dbReference type="Gene3D" id="3.30.70.1060">
    <property type="entry name" value="Dimeric alpha+beta barrel"/>
    <property type="match status" value="1"/>
</dbReference>
<evidence type="ECO:0000313" key="2">
    <source>
        <dbReference type="Proteomes" id="UP000284824"/>
    </source>
</evidence>
<sequence>MGSVNMRYVLLYCGGDDAEPMNDETRDLLDRWFAKYHSNIVHSRRLKPAETATTVDVSFSPDPVMWDRPFATPALSGYIEVEAADLDEVLRMVRTWPGSPTVEIRPIVSASTPSP</sequence>
<accession>A0A438M2L5</accession>
<proteinExistence type="predicted"/>
<reference evidence="1 2" key="1">
    <citation type="submission" date="2019-01" db="EMBL/GenBank/DDBJ databases">
        <title>Sequencing the genomes of 1000 actinobacteria strains.</title>
        <authorList>
            <person name="Klenk H.-P."/>
        </authorList>
    </citation>
    <scope>NUCLEOTIDE SEQUENCE [LARGE SCALE GENOMIC DNA]</scope>
    <source>
        <strain evidence="1 2">DSM 43925</strain>
    </source>
</reference>
<organism evidence="1 2">
    <name type="scientific">Nonomuraea polychroma</name>
    <dbReference type="NCBI Taxonomy" id="46176"/>
    <lineage>
        <taxon>Bacteria</taxon>
        <taxon>Bacillati</taxon>
        <taxon>Actinomycetota</taxon>
        <taxon>Actinomycetes</taxon>
        <taxon>Streptosporangiales</taxon>
        <taxon>Streptosporangiaceae</taxon>
        <taxon>Nonomuraea</taxon>
    </lineage>
</organism>
<dbReference type="SUPFAM" id="SSF54909">
    <property type="entry name" value="Dimeric alpha+beta barrel"/>
    <property type="match status" value="1"/>
</dbReference>
<evidence type="ECO:0008006" key="3">
    <source>
        <dbReference type="Google" id="ProtNLM"/>
    </source>
</evidence>
<dbReference type="InterPro" id="IPR011008">
    <property type="entry name" value="Dimeric_a/b-barrel"/>
</dbReference>
<keyword evidence="2" id="KW-1185">Reference proteome</keyword>
<evidence type="ECO:0000313" key="1">
    <source>
        <dbReference type="EMBL" id="RVX39773.1"/>
    </source>
</evidence>
<dbReference type="AlphaFoldDB" id="A0A438M2L5"/>